<keyword evidence="7" id="KW-1185">Reference proteome</keyword>
<dbReference type="InterPro" id="IPR005881">
    <property type="entry name" value="Ser_O-AcTrfase"/>
</dbReference>
<dbReference type="InterPro" id="IPR018357">
    <property type="entry name" value="Hexapep_transf_CS"/>
</dbReference>
<dbReference type="Proteomes" id="UP000254000">
    <property type="component" value="Unassembled WGS sequence"/>
</dbReference>
<evidence type="ECO:0000256" key="1">
    <source>
        <dbReference type="ARBA" id="ARBA00007274"/>
    </source>
</evidence>
<evidence type="ECO:0000256" key="3">
    <source>
        <dbReference type="ARBA" id="ARBA00022679"/>
    </source>
</evidence>
<dbReference type="Gene3D" id="2.160.10.10">
    <property type="entry name" value="Hexapeptide repeat proteins"/>
    <property type="match status" value="1"/>
</dbReference>
<dbReference type="InterPro" id="IPR045304">
    <property type="entry name" value="LbH_SAT"/>
</dbReference>
<dbReference type="PROSITE" id="PS00101">
    <property type="entry name" value="HEXAPEP_TRANSFERASES"/>
    <property type="match status" value="1"/>
</dbReference>
<evidence type="ECO:0000313" key="6">
    <source>
        <dbReference type="EMBL" id="RDB64267.1"/>
    </source>
</evidence>
<evidence type="ECO:0000313" key="7">
    <source>
        <dbReference type="Proteomes" id="UP000254000"/>
    </source>
</evidence>
<dbReference type="GO" id="GO:0009001">
    <property type="term" value="F:serine O-acetyltransferase activity"/>
    <property type="evidence" value="ECO:0007669"/>
    <property type="project" value="InterPro"/>
</dbReference>
<sequence length="123" mass="12906">MLRKYGLEIPAAATIGGGLYLGHAFNITVNPAAVIGRNCNLHKGVTIGQENRGKRKGAPRIGDRVWIGANSTVVGNVSIGTDVLIAPNSYVNCDVPSHSIVLGSPCKIIPRANATEGYINSRV</sequence>
<keyword evidence="4" id="KW-0677">Repeat</keyword>
<proteinExistence type="inferred from homology"/>
<protein>
    <recommendedName>
        <fullName evidence="2">Serine acetyltransferase</fullName>
    </recommendedName>
</protein>
<gene>
    <name evidence="6" type="ORF">C1877_10305</name>
</gene>
<dbReference type="AlphaFoldDB" id="A0A369M034"/>
<keyword evidence="3" id="KW-0808">Transferase</keyword>
<dbReference type="PANTHER" id="PTHR42811">
    <property type="entry name" value="SERINE ACETYLTRANSFERASE"/>
    <property type="match status" value="1"/>
</dbReference>
<comment type="similarity">
    <text evidence="1">Belongs to the transferase hexapeptide repeat family.</text>
</comment>
<comment type="caution">
    <text evidence="6">The sequence shown here is derived from an EMBL/GenBank/DDBJ whole genome shotgun (WGS) entry which is preliminary data.</text>
</comment>
<dbReference type="InterPro" id="IPR011004">
    <property type="entry name" value="Trimer_LpxA-like_sf"/>
</dbReference>
<organism evidence="6 7">
    <name type="scientific">Gordonibacter pamelaeae</name>
    <dbReference type="NCBI Taxonomy" id="471189"/>
    <lineage>
        <taxon>Bacteria</taxon>
        <taxon>Bacillati</taxon>
        <taxon>Actinomycetota</taxon>
        <taxon>Coriobacteriia</taxon>
        <taxon>Eggerthellales</taxon>
        <taxon>Eggerthellaceae</taxon>
        <taxon>Gordonibacter</taxon>
    </lineage>
</organism>
<dbReference type="PIRSF" id="PIRSF000441">
    <property type="entry name" value="CysE"/>
    <property type="match status" value="1"/>
</dbReference>
<dbReference type="RefSeq" id="WP_114569187.1">
    <property type="nucleotide sequence ID" value="NZ_CABMMS010000006.1"/>
</dbReference>
<keyword evidence="5" id="KW-0012">Acyltransferase</keyword>
<dbReference type="OrthoDB" id="2643438at2"/>
<dbReference type="GeneID" id="78360084"/>
<dbReference type="EMBL" id="PPTS01000006">
    <property type="protein sequence ID" value="RDB64267.1"/>
    <property type="molecule type" value="Genomic_DNA"/>
</dbReference>
<name>A0A369M034_9ACTN</name>
<dbReference type="GO" id="GO:0006535">
    <property type="term" value="P:cysteine biosynthetic process from serine"/>
    <property type="evidence" value="ECO:0007669"/>
    <property type="project" value="InterPro"/>
</dbReference>
<reference evidence="6 7" key="1">
    <citation type="journal article" date="2018" name="Elife">
        <title>Discovery and characterization of a prevalent human gut bacterial enzyme sufficient for the inactivation of a family of plant toxins.</title>
        <authorList>
            <person name="Koppel N."/>
            <person name="Bisanz J.E."/>
            <person name="Pandelia M.E."/>
            <person name="Turnbaugh P.J."/>
            <person name="Balskus E.P."/>
        </authorList>
    </citation>
    <scope>NUCLEOTIDE SEQUENCE [LARGE SCALE GENOMIC DNA]</scope>
    <source>
        <strain evidence="6 7">3C</strain>
    </source>
</reference>
<evidence type="ECO:0000256" key="4">
    <source>
        <dbReference type="ARBA" id="ARBA00022737"/>
    </source>
</evidence>
<dbReference type="InterPro" id="IPR001451">
    <property type="entry name" value="Hexapep"/>
</dbReference>
<dbReference type="SUPFAM" id="SSF51161">
    <property type="entry name" value="Trimeric LpxA-like enzymes"/>
    <property type="match status" value="1"/>
</dbReference>
<accession>A0A369M034</accession>
<evidence type="ECO:0000256" key="5">
    <source>
        <dbReference type="ARBA" id="ARBA00023315"/>
    </source>
</evidence>
<evidence type="ECO:0000256" key="2">
    <source>
        <dbReference type="ARBA" id="ARBA00018522"/>
    </source>
</evidence>
<dbReference type="GO" id="GO:0005737">
    <property type="term" value="C:cytoplasm"/>
    <property type="evidence" value="ECO:0007669"/>
    <property type="project" value="InterPro"/>
</dbReference>
<dbReference type="CDD" id="cd03354">
    <property type="entry name" value="LbH_SAT"/>
    <property type="match status" value="1"/>
</dbReference>
<dbReference type="Pfam" id="PF00132">
    <property type="entry name" value="Hexapep"/>
    <property type="match status" value="1"/>
</dbReference>